<proteinExistence type="predicted"/>
<keyword evidence="1" id="KW-0479">Metal-binding</keyword>
<name>A0ABD6EFA7_9BILA</name>
<dbReference type="Proteomes" id="UP001608902">
    <property type="component" value="Unassembled WGS sequence"/>
</dbReference>
<feature type="disulfide bond" evidence="2">
    <location>
        <begin position="395"/>
        <end position="429"/>
    </location>
</feature>
<dbReference type="PRINTS" id="PR00092">
    <property type="entry name" value="TYROSINASE"/>
</dbReference>
<dbReference type="PANTHER" id="PTHR11474">
    <property type="entry name" value="TYROSINASE FAMILY MEMBER"/>
    <property type="match status" value="1"/>
</dbReference>
<comment type="caution">
    <text evidence="2">Lacks conserved residue(s) required for the propagation of feature annotation.</text>
</comment>
<keyword evidence="5" id="KW-1185">Reference proteome</keyword>
<dbReference type="Gene3D" id="1.10.1280.10">
    <property type="entry name" value="Di-copper center containing domain from catechol oxidase"/>
    <property type="match status" value="1"/>
</dbReference>
<dbReference type="InterPro" id="IPR003582">
    <property type="entry name" value="ShKT_dom"/>
</dbReference>
<dbReference type="GO" id="GO:0046872">
    <property type="term" value="F:metal ion binding"/>
    <property type="evidence" value="ECO:0007669"/>
    <property type="project" value="UniProtKB-KW"/>
</dbReference>
<evidence type="ECO:0000313" key="4">
    <source>
        <dbReference type="EMBL" id="MFH4977952.1"/>
    </source>
</evidence>
<evidence type="ECO:0000256" key="2">
    <source>
        <dbReference type="PROSITE-ProRule" id="PRU01005"/>
    </source>
</evidence>
<dbReference type="PROSITE" id="PS51670">
    <property type="entry name" value="SHKT"/>
    <property type="match status" value="4"/>
</dbReference>
<evidence type="ECO:0000256" key="1">
    <source>
        <dbReference type="ARBA" id="ARBA00022723"/>
    </source>
</evidence>
<dbReference type="AlphaFoldDB" id="A0ABD6EFA7"/>
<sequence>MLSDDERRRFHWAIQQLKKSGEFSKLAVIHAQAALSGGAHSGPAFLGWHREFMKRAEFAIRQLDPELAIPYWDSTMDSVLPRPADSVMWTDELMGATDSNGFVSTGDFANFVTFENHPHVTRSVGTKGSPFTEDDINYVLSQYKIENILAYTAPQQGCPYKANFYAPEYTHGNVHIFVGGDMYDPYTSGNDPIFYIHHTFLDFMWEMFRQQRQSRYERENVYPPDIQVCSSAQHFASAPMRPFDSLRNVDGLSNRYTDNLYEYAPRPSCQDGPNCGSKYLFCDRSHGSMRCASKARVGGRCDGFVNGEDVCYNSICISGYCAALTPFVATTQPVFRYPPAQIQIVPIQSNCFNEHECCAFWASQGECRNNAVYMSEWCKVSCNKCIPTFNPHEECSDHHKNCVMWSRKGECTRNPLWMSENCRKSCAKCDRTRHQTCSSWHFTTLKPQVQLQISVAQNRGSLLDFCATDGCYNEDICCPLWGLQGQCSTNATSMACMCRVTCGLCIPDDYNYGTCTNYHRNCQMWASKGECQKNPWMLENCRHSCRSCFLPWELRQKCRINVGVFPGPSALFLVKHRGASDQQNSFDYI</sequence>
<dbReference type="SUPFAM" id="SSF48056">
    <property type="entry name" value="Di-copper centre-containing domain"/>
    <property type="match status" value="1"/>
</dbReference>
<dbReference type="EMBL" id="JBGFUD010002747">
    <property type="protein sequence ID" value="MFH4977952.1"/>
    <property type="molecule type" value="Genomic_DNA"/>
</dbReference>
<feature type="domain" description="ShKT" evidence="3">
    <location>
        <begin position="515"/>
        <end position="548"/>
    </location>
</feature>
<evidence type="ECO:0000313" key="5">
    <source>
        <dbReference type="Proteomes" id="UP001608902"/>
    </source>
</evidence>
<dbReference type="InterPro" id="IPR050316">
    <property type="entry name" value="Tyrosinase/Hemocyanin"/>
</dbReference>
<feature type="domain" description="ShKT" evidence="3">
    <location>
        <begin position="395"/>
        <end position="429"/>
    </location>
</feature>
<dbReference type="InterPro" id="IPR002227">
    <property type="entry name" value="Tyrosinase_Cu-bd"/>
</dbReference>
<feature type="domain" description="ShKT" evidence="3">
    <location>
        <begin position="351"/>
        <end position="385"/>
    </location>
</feature>
<accession>A0ABD6EFA7</accession>
<comment type="caution">
    <text evidence="4">The sequence shown here is derived from an EMBL/GenBank/DDBJ whole genome shotgun (WGS) entry which is preliminary data.</text>
</comment>
<feature type="disulfide bond" evidence="2">
    <location>
        <begin position="351"/>
        <end position="385"/>
    </location>
</feature>
<dbReference type="PANTHER" id="PTHR11474:SF21">
    <property type="entry name" value="SHKT DOMAIN-CONTAINING PROTEIN"/>
    <property type="match status" value="1"/>
</dbReference>
<evidence type="ECO:0000259" key="3">
    <source>
        <dbReference type="PROSITE" id="PS51670"/>
    </source>
</evidence>
<feature type="disulfide bond" evidence="2">
    <location>
        <begin position="471"/>
        <end position="505"/>
    </location>
</feature>
<dbReference type="Pfam" id="PF01549">
    <property type="entry name" value="ShK"/>
    <property type="match status" value="4"/>
</dbReference>
<organism evidence="4 5">
    <name type="scientific">Gnathostoma spinigerum</name>
    <dbReference type="NCBI Taxonomy" id="75299"/>
    <lineage>
        <taxon>Eukaryota</taxon>
        <taxon>Metazoa</taxon>
        <taxon>Ecdysozoa</taxon>
        <taxon>Nematoda</taxon>
        <taxon>Chromadorea</taxon>
        <taxon>Rhabditida</taxon>
        <taxon>Spirurina</taxon>
        <taxon>Gnathostomatomorpha</taxon>
        <taxon>Gnathostomatoidea</taxon>
        <taxon>Gnathostomatidae</taxon>
        <taxon>Gnathostoma</taxon>
    </lineage>
</organism>
<keyword evidence="2" id="KW-1015">Disulfide bond</keyword>
<feature type="domain" description="ShKT" evidence="3">
    <location>
        <begin position="471"/>
        <end position="505"/>
    </location>
</feature>
<dbReference type="PROSITE" id="PS00498">
    <property type="entry name" value="TYROSINASE_2"/>
    <property type="match status" value="1"/>
</dbReference>
<reference evidence="4 5" key="1">
    <citation type="submission" date="2024-08" db="EMBL/GenBank/DDBJ databases">
        <title>Gnathostoma spinigerum genome.</title>
        <authorList>
            <person name="Gonzalez-Bertolin B."/>
            <person name="Monzon S."/>
            <person name="Zaballos A."/>
            <person name="Jimenez P."/>
            <person name="Dekumyoy P."/>
            <person name="Varona S."/>
            <person name="Cuesta I."/>
            <person name="Sumanam S."/>
            <person name="Adisakwattana P."/>
            <person name="Gasser R.B."/>
            <person name="Hernandez-Gonzalez A."/>
            <person name="Young N.D."/>
            <person name="Perteguer M.J."/>
        </authorList>
    </citation>
    <scope>NUCLEOTIDE SEQUENCE [LARGE SCALE GENOMIC DNA]</scope>
    <source>
        <strain evidence="4">AL3</strain>
        <tissue evidence="4">Liver</tissue>
    </source>
</reference>
<gene>
    <name evidence="4" type="ORF">AB6A40_004661</name>
</gene>
<dbReference type="InterPro" id="IPR008922">
    <property type="entry name" value="Di-copper_centre_dom_sf"/>
</dbReference>
<dbReference type="PROSITE" id="PS00497">
    <property type="entry name" value="TYROSINASE_1"/>
    <property type="match status" value="1"/>
</dbReference>
<dbReference type="SMART" id="SM00254">
    <property type="entry name" value="ShKT"/>
    <property type="match status" value="4"/>
</dbReference>
<protein>
    <recommendedName>
        <fullName evidence="3">ShKT domain-containing protein</fullName>
    </recommendedName>
</protein>
<dbReference type="Pfam" id="PF00264">
    <property type="entry name" value="Tyrosinase"/>
    <property type="match status" value="1"/>
</dbReference>